<evidence type="ECO:0000256" key="5">
    <source>
        <dbReference type="ARBA" id="ARBA00022989"/>
    </source>
</evidence>
<dbReference type="InterPro" id="IPR020445">
    <property type="entry name" value="TNFR_4"/>
</dbReference>
<evidence type="ECO:0000259" key="17">
    <source>
        <dbReference type="PROSITE" id="PS50050"/>
    </source>
</evidence>
<evidence type="ECO:0000256" key="1">
    <source>
        <dbReference type="ARBA" id="ARBA00004479"/>
    </source>
</evidence>
<evidence type="ECO:0000313" key="18">
    <source>
        <dbReference type="EMBL" id="KAG8505524.1"/>
    </source>
</evidence>
<dbReference type="GO" id="GO:0006954">
    <property type="term" value="P:inflammatory response"/>
    <property type="evidence" value="ECO:0007669"/>
    <property type="project" value="InterPro"/>
</dbReference>
<protein>
    <recommendedName>
        <fullName evidence="12">Tumor necrosis factor receptor superfamily member 4</fullName>
    </recommendedName>
    <alternativeName>
        <fullName evidence="13">OX40L receptor</fullName>
    </alternativeName>
</protein>
<reference evidence="18" key="1">
    <citation type="journal article" date="2021" name="Evol. Appl.">
        <title>The genome of the Pyrenean desman and the effects of bottlenecks and inbreeding on the genomic landscape of an endangered species.</title>
        <authorList>
            <person name="Escoda L."/>
            <person name="Castresana J."/>
        </authorList>
    </citation>
    <scope>NUCLEOTIDE SEQUENCE</scope>
    <source>
        <strain evidence="18">IBE-C5619</strain>
    </source>
</reference>
<keyword evidence="8 18" id="KW-0675">Receptor</keyword>
<evidence type="ECO:0000256" key="10">
    <source>
        <dbReference type="ARBA" id="ARBA00054481"/>
    </source>
</evidence>
<dbReference type="AlphaFoldDB" id="A0A8J6DEE4"/>
<feature type="disulfide bond" evidence="14">
    <location>
        <begin position="196"/>
        <end position="214"/>
    </location>
</feature>
<evidence type="ECO:0000256" key="14">
    <source>
        <dbReference type="PROSITE-ProRule" id="PRU00206"/>
    </source>
</evidence>
<organism evidence="18 19">
    <name type="scientific">Galemys pyrenaicus</name>
    <name type="common">Iberian desman</name>
    <name type="synonym">Pyrenean desman</name>
    <dbReference type="NCBI Taxonomy" id="202257"/>
    <lineage>
        <taxon>Eukaryota</taxon>
        <taxon>Metazoa</taxon>
        <taxon>Chordata</taxon>
        <taxon>Craniata</taxon>
        <taxon>Vertebrata</taxon>
        <taxon>Euteleostomi</taxon>
        <taxon>Mammalia</taxon>
        <taxon>Eutheria</taxon>
        <taxon>Laurasiatheria</taxon>
        <taxon>Eulipotyphla</taxon>
        <taxon>Talpidae</taxon>
        <taxon>Galemys</taxon>
    </lineage>
</organism>
<keyword evidence="6 16" id="KW-0472">Membrane</keyword>
<evidence type="ECO:0000256" key="16">
    <source>
        <dbReference type="SAM" id="Phobius"/>
    </source>
</evidence>
<feature type="compositionally biased region" description="Low complexity" evidence="15">
    <location>
        <begin position="103"/>
        <end position="117"/>
    </location>
</feature>
<evidence type="ECO:0000313" key="19">
    <source>
        <dbReference type="Proteomes" id="UP000700334"/>
    </source>
</evidence>
<feature type="compositionally biased region" description="Pro residues" evidence="15">
    <location>
        <begin position="368"/>
        <end position="381"/>
    </location>
</feature>
<evidence type="ECO:0000256" key="8">
    <source>
        <dbReference type="ARBA" id="ARBA00023170"/>
    </source>
</evidence>
<keyword evidence="7 14" id="KW-1015">Disulfide bond</keyword>
<proteinExistence type="predicted"/>
<dbReference type="GO" id="GO:0005031">
    <property type="term" value="F:tumor necrosis factor receptor activity"/>
    <property type="evidence" value="ECO:0007669"/>
    <property type="project" value="InterPro"/>
</dbReference>
<feature type="disulfide bond" evidence="14">
    <location>
        <begin position="193"/>
        <end position="206"/>
    </location>
</feature>
<dbReference type="PANTHER" id="PTHR47881:SF1">
    <property type="entry name" value="TUMOR NECROSIS FACTOR RECEPTOR SUPERFAMILY MEMBER 4"/>
    <property type="match status" value="1"/>
</dbReference>
<dbReference type="PROSITE" id="PS00652">
    <property type="entry name" value="TNFR_NGFR_1"/>
    <property type="match status" value="1"/>
</dbReference>
<keyword evidence="19" id="KW-1185">Reference proteome</keyword>
<comment type="subcellular location">
    <subcellularLocation>
        <location evidence="1">Membrane</location>
        <topology evidence="1">Single-pass type I membrane protein</topology>
    </subcellularLocation>
</comment>
<dbReference type="EMBL" id="JAGFMF010012255">
    <property type="protein sequence ID" value="KAG8505524.1"/>
    <property type="molecule type" value="Genomic_DNA"/>
</dbReference>
<keyword evidence="5 16" id="KW-1133">Transmembrane helix</keyword>
<dbReference type="Pfam" id="PF00020">
    <property type="entry name" value="TNFR_c6"/>
    <property type="match status" value="1"/>
</dbReference>
<dbReference type="SMART" id="SM00208">
    <property type="entry name" value="TNFR"/>
    <property type="match status" value="2"/>
</dbReference>
<comment type="caution">
    <text evidence="14">Lacks conserved residue(s) required for the propagation of feature annotation.</text>
</comment>
<name>A0A8J6DEE4_GALPY</name>
<sequence length="463" mass="48201">MPRPTQPDRPEAWPPRPRRLLCLRPGAGQPGLDPWVCTGRPRRPLSSLCLAGSSLCLDPCVGCPCPRCLLEAPLPDSHAGSRAAPQGPRRTGGPVPAMPTPAAPTTAAAHVQGQAPLGPGGQALEPATSCKETPDFRSSSRGRMCVVRRRPGPRAPWVALYPLGLPLGLLLAAAAATARCPANTYPGRDGQCCNECPPGSGMESRCFGNKDSVCQPCQSGFYNEAYNYVKCKPCTQCNSRTPLPRPRAAPAPSAWPDTLATAPAGRPAAPPAVTWQQPLPVTWAAGSGSETKKHCTPKQDTVCVCKAGTQPQAGYKQGVDCAPCPPGHFSRGDGQACRPWTNCSLEGKRTLQPASSSSDSVCDSAHLPPTPARETPAPPTRPATASPSTAQPGASSEPPRGPELATVLGLGLGLGLLAPTAALLALLLCPRAWRLPASAPKPPGFRTPIQEEHTDTDCPLAKV</sequence>
<keyword evidence="4" id="KW-0677">Repeat</keyword>
<evidence type="ECO:0000256" key="4">
    <source>
        <dbReference type="ARBA" id="ARBA00022737"/>
    </source>
</evidence>
<dbReference type="SUPFAM" id="SSF57586">
    <property type="entry name" value="TNF receptor-like"/>
    <property type="match status" value="3"/>
</dbReference>
<dbReference type="PROSITE" id="PS50050">
    <property type="entry name" value="TNFR_NGFR_2"/>
    <property type="match status" value="1"/>
</dbReference>
<comment type="caution">
    <text evidence="18">The sequence shown here is derived from an EMBL/GenBank/DDBJ whole genome shotgun (WGS) entry which is preliminary data.</text>
</comment>
<evidence type="ECO:0000256" key="6">
    <source>
        <dbReference type="ARBA" id="ARBA00023136"/>
    </source>
</evidence>
<comment type="subunit">
    <text evidence="11">Interacts with TRAF2, TRAF3 and TRAF5.</text>
</comment>
<comment type="function">
    <text evidence="10">Receptor for TNFSF4/OX40L/GP34. Is a costimulatory molecule implicated in long-term T-cell immunity.</text>
</comment>
<dbReference type="Gene3D" id="2.10.50.10">
    <property type="entry name" value="Tumor Necrosis Factor Receptor, subunit A, domain 2"/>
    <property type="match status" value="2"/>
</dbReference>
<dbReference type="GO" id="GO:0009897">
    <property type="term" value="C:external side of plasma membrane"/>
    <property type="evidence" value="ECO:0007669"/>
    <property type="project" value="TreeGrafter"/>
</dbReference>
<feature type="repeat" description="TNFR-Cys" evidence="14">
    <location>
        <begin position="179"/>
        <end position="214"/>
    </location>
</feature>
<evidence type="ECO:0000256" key="15">
    <source>
        <dbReference type="SAM" id="MobiDB-lite"/>
    </source>
</evidence>
<gene>
    <name evidence="18" type="ORF">J0S82_016268</name>
</gene>
<evidence type="ECO:0000256" key="9">
    <source>
        <dbReference type="ARBA" id="ARBA00023180"/>
    </source>
</evidence>
<dbReference type="PANTHER" id="PTHR47881">
    <property type="entry name" value="TUMOR NECROSIS FACTOR RECEPTOR SUBFAMILY MEMBER 4"/>
    <property type="match status" value="1"/>
</dbReference>
<evidence type="ECO:0000256" key="12">
    <source>
        <dbReference type="ARBA" id="ARBA00072143"/>
    </source>
</evidence>
<feature type="compositionally biased region" description="Low complexity" evidence="15">
    <location>
        <begin position="250"/>
        <end position="267"/>
    </location>
</feature>
<evidence type="ECO:0000256" key="13">
    <source>
        <dbReference type="ARBA" id="ARBA00082647"/>
    </source>
</evidence>
<feature type="region of interest" description="Disordered" evidence="15">
    <location>
        <begin position="77"/>
        <end position="142"/>
    </location>
</feature>
<feature type="region of interest" description="Disordered" evidence="15">
    <location>
        <begin position="439"/>
        <end position="463"/>
    </location>
</feature>
<evidence type="ECO:0000256" key="11">
    <source>
        <dbReference type="ARBA" id="ARBA00063202"/>
    </source>
</evidence>
<feature type="compositionally biased region" description="Low complexity" evidence="15">
    <location>
        <begin position="355"/>
        <end position="364"/>
    </location>
</feature>
<keyword evidence="3" id="KW-0732">Signal</keyword>
<dbReference type="InterPro" id="IPR001368">
    <property type="entry name" value="TNFR/NGFR_Cys_rich_reg"/>
</dbReference>
<feature type="region of interest" description="Disordered" evidence="15">
    <location>
        <begin position="245"/>
        <end position="272"/>
    </location>
</feature>
<feature type="transmembrane region" description="Helical" evidence="16">
    <location>
        <begin position="404"/>
        <end position="428"/>
    </location>
</feature>
<keyword evidence="9" id="KW-0325">Glycoprotein</keyword>
<dbReference type="Proteomes" id="UP000700334">
    <property type="component" value="Unassembled WGS sequence"/>
</dbReference>
<evidence type="ECO:0000256" key="3">
    <source>
        <dbReference type="ARBA" id="ARBA00022729"/>
    </source>
</evidence>
<evidence type="ECO:0000256" key="7">
    <source>
        <dbReference type="ARBA" id="ARBA00023157"/>
    </source>
</evidence>
<dbReference type="OrthoDB" id="9950067at2759"/>
<evidence type="ECO:0000256" key="2">
    <source>
        <dbReference type="ARBA" id="ARBA00022692"/>
    </source>
</evidence>
<dbReference type="FunFam" id="2.10.50.10:FF:000038">
    <property type="entry name" value="Tumor necrosis factor receptor superfamily member 4"/>
    <property type="match status" value="1"/>
</dbReference>
<feature type="region of interest" description="Disordered" evidence="15">
    <location>
        <begin position="350"/>
        <end position="402"/>
    </location>
</feature>
<dbReference type="FunFam" id="2.10.50.10:FF:000026">
    <property type="entry name" value="Tumor necrosis factor receptor superfamily member 4"/>
    <property type="match status" value="1"/>
</dbReference>
<keyword evidence="2 16" id="KW-0812">Transmembrane</keyword>
<accession>A0A8J6DEE4</accession>
<feature type="domain" description="TNFR-Cys" evidence="17">
    <location>
        <begin position="179"/>
        <end position="214"/>
    </location>
</feature>